<dbReference type="Pfam" id="PF01740">
    <property type="entry name" value="STAS"/>
    <property type="match status" value="1"/>
</dbReference>
<dbReference type="InterPro" id="IPR002645">
    <property type="entry name" value="STAS_dom"/>
</dbReference>
<proteinExistence type="predicted"/>
<dbReference type="PROSITE" id="PS50801">
    <property type="entry name" value="STAS"/>
    <property type="match status" value="1"/>
</dbReference>
<evidence type="ECO:0000313" key="2">
    <source>
        <dbReference type="EMBL" id="CAB4996368.1"/>
    </source>
</evidence>
<gene>
    <name evidence="2" type="ORF">UFOPK4057_00052</name>
</gene>
<reference evidence="2" key="1">
    <citation type="submission" date="2020-05" db="EMBL/GenBank/DDBJ databases">
        <authorList>
            <person name="Chiriac C."/>
            <person name="Salcher M."/>
            <person name="Ghai R."/>
            <person name="Kavagutti S V."/>
        </authorList>
    </citation>
    <scope>NUCLEOTIDE SEQUENCE</scope>
</reference>
<feature type="domain" description="STAS" evidence="1">
    <location>
        <begin position="15"/>
        <end position="107"/>
    </location>
</feature>
<accession>A0A6J7NUK0</accession>
<dbReference type="AlphaFoldDB" id="A0A6J7NUK0"/>
<name>A0A6J7NUK0_9ZZZZ</name>
<dbReference type="InterPro" id="IPR036513">
    <property type="entry name" value="STAS_dom_sf"/>
</dbReference>
<sequence>MEMTLRRAAIAQKQVLMVSGDIELGSLPRFNDALSRLVTDDAGHVVVVDIDGTGVIEDAALGLILGAAGRARAAGGDIEIVCTDARLRQRFAENGFDRAVTINQSIH</sequence>
<protein>
    <submittedName>
        <fullName evidence="2">Unannotated protein</fullName>
    </submittedName>
</protein>
<dbReference type="EMBL" id="CAFBPC010000005">
    <property type="protein sequence ID" value="CAB4996368.1"/>
    <property type="molecule type" value="Genomic_DNA"/>
</dbReference>
<evidence type="ECO:0000259" key="1">
    <source>
        <dbReference type="PROSITE" id="PS50801"/>
    </source>
</evidence>
<dbReference type="SUPFAM" id="SSF52091">
    <property type="entry name" value="SpoIIaa-like"/>
    <property type="match status" value="1"/>
</dbReference>
<organism evidence="2">
    <name type="scientific">freshwater metagenome</name>
    <dbReference type="NCBI Taxonomy" id="449393"/>
    <lineage>
        <taxon>unclassified sequences</taxon>
        <taxon>metagenomes</taxon>
        <taxon>ecological metagenomes</taxon>
    </lineage>
</organism>
<dbReference type="Gene3D" id="3.30.750.24">
    <property type="entry name" value="STAS domain"/>
    <property type="match status" value="1"/>
</dbReference>